<dbReference type="InterPro" id="IPR000524">
    <property type="entry name" value="Tscrpt_reg_HTH_GntR"/>
</dbReference>
<dbReference type="PANTHER" id="PTHR43537">
    <property type="entry name" value="TRANSCRIPTIONAL REGULATOR, GNTR FAMILY"/>
    <property type="match status" value="1"/>
</dbReference>
<dbReference type="AlphaFoldDB" id="A0A4Q7N0D8"/>
<dbReference type="Pfam" id="PF00392">
    <property type="entry name" value="GntR"/>
    <property type="match status" value="1"/>
</dbReference>
<gene>
    <name evidence="5" type="ORF">EV679_1158</name>
</gene>
<dbReference type="GO" id="GO:0003700">
    <property type="term" value="F:DNA-binding transcription factor activity"/>
    <property type="evidence" value="ECO:0007669"/>
    <property type="project" value="InterPro"/>
</dbReference>
<dbReference type="PROSITE" id="PS50949">
    <property type="entry name" value="HTH_GNTR"/>
    <property type="match status" value="1"/>
</dbReference>
<dbReference type="Proteomes" id="UP000292039">
    <property type="component" value="Unassembled WGS sequence"/>
</dbReference>
<organism evidence="5 6">
    <name type="scientific">Kerstersia gyiorum</name>
    <dbReference type="NCBI Taxonomy" id="206506"/>
    <lineage>
        <taxon>Bacteria</taxon>
        <taxon>Pseudomonadati</taxon>
        <taxon>Pseudomonadota</taxon>
        <taxon>Betaproteobacteria</taxon>
        <taxon>Burkholderiales</taxon>
        <taxon>Alcaligenaceae</taxon>
        <taxon>Kerstersia</taxon>
    </lineage>
</organism>
<dbReference type="CDD" id="cd07377">
    <property type="entry name" value="WHTH_GntR"/>
    <property type="match status" value="1"/>
</dbReference>
<dbReference type="InterPro" id="IPR036390">
    <property type="entry name" value="WH_DNA-bd_sf"/>
</dbReference>
<dbReference type="InterPro" id="IPR036388">
    <property type="entry name" value="WH-like_DNA-bd_sf"/>
</dbReference>
<evidence type="ECO:0000256" key="3">
    <source>
        <dbReference type="ARBA" id="ARBA00023163"/>
    </source>
</evidence>
<dbReference type="PANTHER" id="PTHR43537:SF45">
    <property type="entry name" value="GNTR FAMILY REGULATORY PROTEIN"/>
    <property type="match status" value="1"/>
</dbReference>
<dbReference type="SUPFAM" id="SSF48008">
    <property type="entry name" value="GntR ligand-binding domain-like"/>
    <property type="match status" value="1"/>
</dbReference>
<sequence>MAASQGLRLQLKMHQDASLAPSLAEQVYEHVKAGLFDLALLPGDHFTESDVVSALGVSRTPVRQALQQLAREGFVRVSQRHGWQVCPFDFDRFEQLYDVRIILELAAVERLCQQPGLRVNSMLQELDSLWNVTPEQRLPACREVALLDEEFHCMLVVATGNKELAAMHRDVTEKISIVRRLDFTKQNRVAATYAEHAAILQAILERRGDAAKCLLCTHIEASKAEVRKITIHHLQSARKIGLGQLAWSRRLTE</sequence>
<dbReference type="GO" id="GO:0003677">
    <property type="term" value="F:DNA binding"/>
    <property type="evidence" value="ECO:0007669"/>
    <property type="project" value="UniProtKB-KW"/>
</dbReference>
<reference evidence="5 6" key="1">
    <citation type="submission" date="2019-02" db="EMBL/GenBank/DDBJ databases">
        <title>Genomic Encyclopedia of Type Strains, Phase IV (KMG-IV): sequencing the most valuable type-strain genomes for metagenomic binning, comparative biology and taxonomic classification.</title>
        <authorList>
            <person name="Goeker M."/>
        </authorList>
    </citation>
    <scope>NUCLEOTIDE SEQUENCE [LARGE SCALE GENOMIC DNA]</scope>
    <source>
        <strain evidence="5 6">DSM 16618</strain>
    </source>
</reference>
<keyword evidence="2 5" id="KW-0238">DNA-binding</keyword>
<dbReference type="RefSeq" id="WP_130486664.1">
    <property type="nucleotide sequence ID" value="NZ_CBCSEB010000007.1"/>
</dbReference>
<proteinExistence type="predicted"/>
<accession>A0A4Q7N0D8</accession>
<dbReference type="PRINTS" id="PR00035">
    <property type="entry name" value="HTHGNTR"/>
</dbReference>
<dbReference type="SUPFAM" id="SSF46785">
    <property type="entry name" value="Winged helix' DNA-binding domain"/>
    <property type="match status" value="1"/>
</dbReference>
<protein>
    <submittedName>
        <fullName evidence="5">DNA-binding GntR family transcriptional regulator</fullName>
    </submittedName>
</protein>
<evidence type="ECO:0000259" key="4">
    <source>
        <dbReference type="PROSITE" id="PS50949"/>
    </source>
</evidence>
<evidence type="ECO:0000256" key="2">
    <source>
        <dbReference type="ARBA" id="ARBA00023125"/>
    </source>
</evidence>
<feature type="domain" description="HTH gntR-type" evidence="4">
    <location>
        <begin position="21"/>
        <end position="88"/>
    </location>
</feature>
<name>A0A4Q7N0D8_9BURK</name>
<dbReference type="SMART" id="SM00345">
    <property type="entry name" value="HTH_GNTR"/>
    <property type="match status" value="1"/>
</dbReference>
<dbReference type="Gene3D" id="1.10.10.10">
    <property type="entry name" value="Winged helix-like DNA-binding domain superfamily/Winged helix DNA-binding domain"/>
    <property type="match status" value="1"/>
</dbReference>
<dbReference type="InterPro" id="IPR011711">
    <property type="entry name" value="GntR_C"/>
</dbReference>
<dbReference type="EMBL" id="SGWZ01000001">
    <property type="protein sequence ID" value="RZS73950.1"/>
    <property type="molecule type" value="Genomic_DNA"/>
</dbReference>
<keyword evidence="1" id="KW-0805">Transcription regulation</keyword>
<dbReference type="Pfam" id="PF07729">
    <property type="entry name" value="FCD"/>
    <property type="match status" value="1"/>
</dbReference>
<comment type="caution">
    <text evidence="5">The sequence shown here is derived from an EMBL/GenBank/DDBJ whole genome shotgun (WGS) entry which is preliminary data.</text>
</comment>
<evidence type="ECO:0000313" key="5">
    <source>
        <dbReference type="EMBL" id="RZS73950.1"/>
    </source>
</evidence>
<dbReference type="SMART" id="SM00895">
    <property type="entry name" value="FCD"/>
    <property type="match status" value="1"/>
</dbReference>
<dbReference type="InterPro" id="IPR008920">
    <property type="entry name" value="TF_FadR/GntR_C"/>
</dbReference>
<evidence type="ECO:0000313" key="6">
    <source>
        <dbReference type="Proteomes" id="UP000292039"/>
    </source>
</evidence>
<dbReference type="Gene3D" id="1.20.120.530">
    <property type="entry name" value="GntR ligand-binding domain-like"/>
    <property type="match status" value="1"/>
</dbReference>
<evidence type="ECO:0000256" key="1">
    <source>
        <dbReference type="ARBA" id="ARBA00023015"/>
    </source>
</evidence>
<keyword evidence="3" id="KW-0804">Transcription</keyword>